<sequence>MTFENSPSKLAAADQPLSQLISTEAVVSAESRACAAPLTTKLAPGSAWKVAGLGQRERSRTVADRPRKDLGRVVATGDQRGGAAAVADRAGTCERADHIREAGEIEHGAAGDRDRGIAAESAGRSGLQRARVHNGRPAVGVGPGQDQRSGVTVRFVDDDVAGAGQNTREIHRVAGENVVGGITCRDDVVADAEAAVEVHGHARRAAIERQGAAAKRGAIADDKRRALVDGGAAAIGIGARERQRAAIALGDRDTAALVGGVGPAAGIAAAGADIVGDAIGNGLVARAKAEHGARPAGALEEDAGAEGRAVAAAVEARAARNAARRLRKIALNGHRPAALHEDGTAGTEATTTGVGSGPTTAAIAGAKAAAPGSRDPAAAASPEAAGTAGRGGQSGCRATSAAVAARTARCCSARIGTATATAKTARASSHGPPAGRATAATAGETTGASGLGTTTAVMHPTARTAGSARAVGVRADE</sequence>
<dbReference type="AlphaFoldDB" id="A0A837C9H7"/>
<proteinExistence type="predicted"/>
<gene>
    <name evidence="2" type="ORF">BJA5080_08288</name>
</gene>
<dbReference type="EMBL" id="ADOU02000007">
    <property type="protein sequence ID" value="KGJ65822.1"/>
    <property type="molecule type" value="Genomic_DNA"/>
</dbReference>
<feature type="compositionally biased region" description="Low complexity" evidence="1">
    <location>
        <begin position="344"/>
        <end position="353"/>
    </location>
</feature>
<evidence type="ECO:0000313" key="3">
    <source>
        <dbReference type="Proteomes" id="UP000024900"/>
    </source>
</evidence>
<evidence type="ECO:0000313" key="2">
    <source>
        <dbReference type="EMBL" id="KGJ65822.1"/>
    </source>
</evidence>
<comment type="caution">
    <text evidence="2">The sequence shown here is derived from an EMBL/GenBank/DDBJ whole genome shotgun (WGS) entry which is preliminary data.</text>
</comment>
<feature type="region of interest" description="Disordered" evidence="1">
    <location>
        <begin position="422"/>
        <end position="454"/>
    </location>
</feature>
<dbReference type="Proteomes" id="UP000024900">
    <property type="component" value="Unassembled WGS sequence"/>
</dbReference>
<feature type="compositionally biased region" description="Low complexity" evidence="1">
    <location>
        <begin position="434"/>
        <end position="454"/>
    </location>
</feature>
<feature type="region of interest" description="Disordered" evidence="1">
    <location>
        <begin position="334"/>
        <end position="395"/>
    </location>
</feature>
<name>A0A837C9H7_9BRAD</name>
<protein>
    <submittedName>
        <fullName evidence="2">Uncharacterized protein</fullName>
    </submittedName>
</protein>
<organism evidence="2 3">
    <name type="scientific">Bradyrhizobium diazoefficiens SEMIA 5080</name>
    <dbReference type="NCBI Taxonomy" id="754504"/>
    <lineage>
        <taxon>Bacteria</taxon>
        <taxon>Pseudomonadati</taxon>
        <taxon>Pseudomonadota</taxon>
        <taxon>Alphaproteobacteria</taxon>
        <taxon>Hyphomicrobiales</taxon>
        <taxon>Nitrobacteraceae</taxon>
        <taxon>Bradyrhizobium</taxon>
    </lineage>
</organism>
<feature type="compositionally biased region" description="Low complexity" evidence="1">
    <location>
        <begin position="361"/>
        <end position="387"/>
    </location>
</feature>
<accession>A0A837C9H7</accession>
<reference evidence="2 3" key="1">
    <citation type="journal article" date="2014" name="BMC Genomics">
        <title>Comparative genomics of Bradyrhizobium japonicum CPAC 15 and Bradyrhizobium diazoefficiens CPAC 7: elite model strains for understanding symbiotic performance with soybean.</title>
        <authorList>
            <person name="Siqueira A.F."/>
            <person name="Ormeno-Orrillo E."/>
            <person name="Souza R.C."/>
            <person name="Rodrigues E.P."/>
            <person name="Almeida L.G."/>
            <person name="Barcellos F.G."/>
            <person name="Batista J.S."/>
            <person name="Nakatami A.S."/>
            <person name="Martinez-Romero E."/>
            <person name="Vasconcelos A.T."/>
            <person name="Hungria M."/>
        </authorList>
    </citation>
    <scope>NUCLEOTIDE SEQUENCE [LARGE SCALE GENOMIC DNA]</scope>
    <source>
        <strain evidence="2 3">SEMIA 5080</strain>
    </source>
</reference>
<evidence type="ECO:0000256" key="1">
    <source>
        <dbReference type="SAM" id="MobiDB-lite"/>
    </source>
</evidence>